<sequence>MQNFNYHTHTYRCKHAVGDEIDYIETALKNGFKHLGFSEHCAYEDWECSPGRIQVGEMDEYFDSINRAKEMYKDKIEIYRGLEIEYFPDLKNYFLELKEKYDYLIVGEHSLDKNGRDVDIVCSDEDAKLYCKYICESIENKVADYVAHIDYFMLGRYDFNDTCKSVVKEIASCAKVYDLPVELNLKGAAYGIKEYDGYKSYIYPHSKTIEILAEVNPTIVIGYDAHNPKVLEKRELENDIRKWAKSYGLREPLEEYIIKKRK</sequence>
<dbReference type="GO" id="GO:0000105">
    <property type="term" value="P:L-histidine biosynthetic process"/>
    <property type="evidence" value="ECO:0007669"/>
    <property type="project" value="UniProtKB-UniRule"/>
</dbReference>
<dbReference type="UniPathway" id="UPA00031">
    <property type="reaction ID" value="UER00013"/>
</dbReference>
<dbReference type="GO" id="GO:0004401">
    <property type="term" value="F:histidinol-phosphatase activity"/>
    <property type="evidence" value="ECO:0007669"/>
    <property type="project" value="UniProtKB-UniRule"/>
</dbReference>
<reference evidence="10 11" key="1">
    <citation type="submission" date="2016-10" db="EMBL/GenBank/DDBJ databases">
        <authorList>
            <person name="de Groot N.N."/>
        </authorList>
    </citation>
    <scope>NUCLEOTIDE SEQUENCE [LARGE SCALE GENOMIC DNA]</scope>
    <source>
        <strain evidence="10 11">Calf135</strain>
    </source>
</reference>
<dbReference type="RefSeq" id="WP_242938910.1">
    <property type="nucleotide sequence ID" value="NZ_FODF01000005.1"/>
</dbReference>
<dbReference type="Gene3D" id="3.20.20.140">
    <property type="entry name" value="Metal-dependent hydrolases"/>
    <property type="match status" value="1"/>
</dbReference>
<comment type="catalytic activity">
    <reaction evidence="7 8">
        <text>L-histidinol phosphate + H2O = L-histidinol + phosphate</text>
        <dbReference type="Rhea" id="RHEA:14465"/>
        <dbReference type="ChEBI" id="CHEBI:15377"/>
        <dbReference type="ChEBI" id="CHEBI:43474"/>
        <dbReference type="ChEBI" id="CHEBI:57699"/>
        <dbReference type="ChEBI" id="CHEBI:57980"/>
        <dbReference type="EC" id="3.1.3.15"/>
    </reaction>
</comment>
<evidence type="ECO:0000256" key="4">
    <source>
        <dbReference type="ARBA" id="ARBA00022605"/>
    </source>
</evidence>
<evidence type="ECO:0000256" key="2">
    <source>
        <dbReference type="ARBA" id="ARBA00009152"/>
    </source>
</evidence>
<keyword evidence="5 8" id="KW-0378">Hydrolase</keyword>
<comment type="pathway">
    <text evidence="1 8">Amino-acid biosynthesis; L-histidine biosynthesis; L-histidine from 5-phospho-alpha-D-ribose 1-diphosphate: step 8/9.</text>
</comment>
<dbReference type="AlphaFoldDB" id="A0A1H8H985"/>
<dbReference type="GO" id="GO:0005737">
    <property type="term" value="C:cytoplasm"/>
    <property type="evidence" value="ECO:0007669"/>
    <property type="project" value="TreeGrafter"/>
</dbReference>
<evidence type="ECO:0000259" key="9">
    <source>
        <dbReference type="Pfam" id="PF02811"/>
    </source>
</evidence>
<dbReference type="InterPro" id="IPR010140">
    <property type="entry name" value="Histidinol_P_phosphatase_HisJ"/>
</dbReference>
<proteinExistence type="inferred from homology"/>
<evidence type="ECO:0000256" key="8">
    <source>
        <dbReference type="RuleBase" id="RU366003"/>
    </source>
</evidence>
<dbReference type="Proteomes" id="UP000199512">
    <property type="component" value="Unassembled WGS sequence"/>
</dbReference>
<dbReference type="CDD" id="cd12110">
    <property type="entry name" value="PHP_HisPPase_Hisj_like"/>
    <property type="match status" value="1"/>
</dbReference>
<dbReference type="SUPFAM" id="SSF89550">
    <property type="entry name" value="PHP domain-like"/>
    <property type="match status" value="1"/>
</dbReference>
<evidence type="ECO:0000256" key="3">
    <source>
        <dbReference type="ARBA" id="ARBA00013085"/>
    </source>
</evidence>
<evidence type="ECO:0000256" key="5">
    <source>
        <dbReference type="ARBA" id="ARBA00022801"/>
    </source>
</evidence>
<evidence type="ECO:0000313" key="10">
    <source>
        <dbReference type="EMBL" id="SEN52901.1"/>
    </source>
</evidence>
<dbReference type="EMBL" id="FODF01000005">
    <property type="protein sequence ID" value="SEN52901.1"/>
    <property type="molecule type" value="Genomic_DNA"/>
</dbReference>
<dbReference type="STRING" id="215200.SAMN05216454_10562"/>
<evidence type="ECO:0000256" key="6">
    <source>
        <dbReference type="ARBA" id="ARBA00023102"/>
    </source>
</evidence>
<dbReference type="PANTHER" id="PTHR21039">
    <property type="entry name" value="HISTIDINOL PHOSPHATASE-RELATED"/>
    <property type="match status" value="1"/>
</dbReference>
<dbReference type="PANTHER" id="PTHR21039:SF0">
    <property type="entry name" value="HISTIDINOL-PHOSPHATASE"/>
    <property type="match status" value="1"/>
</dbReference>
<comment type="similarity">
    <text evidence="2 8">Belongs to the PHP hydrolase family. HisK subfamily.</text>
</comment>
<keyword evidence="11" id="KW-1185">Reference proteome</keyword>
<dbReference type="EC" id="3.1.3.15" evidence="3 8"/>
<evidence type="ECO:0000256" key="1">
    <source>
        <dbReference type="ARBA" id="ARBA00004970"/>
    </source>
</evidence>
<keyword evidence="4 8" id="KW-0028">Amino-acid biosynthesis</keyword>
<dbReference type="InterPro" id="IPR016195">
    <property type="entry name" value="Pol/histidinol_Pase-like"/>
</dbReference>
<keyword evidence="6 8" id="KW-0368">Histidine biosynthesis</keyword>
<protein>
    <recommendedName>
        <fullName evidence="3 8">Histidinol-phosphatase</fullName>
        <shortName evidence="8">HolPase</shortName>
        <ecNumber evidence="3 8">3.1.3.15</ecNumber>
    </recommendedName>
</protein>
<organism evidence="10 11">
    <name type="scientific">Peptostreptococcus russellii</name>
    <dbReference type="NCBI Taxonomy" id="215200"/>
    <lineage>
        <taxon>Bacteria</taxon>
        <taxon>Bacillati</taxon>
        <taxon>Bacillota</taxon>
        <taxon>Clostridia</taxon>
        <taxon>Peptostreptococcales</taxon>
        <taxon>Peptostreptococcaceae</taxon>
        <taxon>Peptostreptococcus</taxon>
    </lineage>
</organism>
<feature type="domain" description="PHP" evidence="9">
    <location>
        <begin position="6"/>
        <end position="184"/>
    </location>
</feature>
<dbReference type="Pfam" id="PF02811">
    <property type="entry name" value="PHP"/>
    <property type="match status" value="1"/>
</dbReference>
<gene>
    <name evidence="10" type="ORF">SAMN05216454_10562</name>
</gene>
<evidence type="ECO:0000256" key="7">
    <source>
        <dbReference type="ARBA" id="ARBA00049158"/>
    </source>
</evidence>
<dbReference type="InterPro" id="IPR004013">
    <property type="entry name" value="PHP_dom"/>
</dbReference>
<name>A0A1H8H985_9FIRM</name>
<accession>A0A1H8H985</accession>
<evidence type="ECO:0000313" key="11">
    <source>
        <dbReference type="Proteomes" id="UP000199512"/>
    </source>
</evidence>